<dbReference type="EMBL" id="SRKZ01000003">
    <property type="protein sequence ID" value="TGD80645.1"/>
    <property type="molecule type" value="Genomic_DNA"/>
</dbReference>
<evidence type="ECO:0000313" key="2">
    <source>
        <dbReference type="Proteomes" id="UP000298284"/>
    </source>
</evidence>
<comment type="caution">
    <text evidence="1">The sequence shown here is derived from an EMBL/GenBank/DDBJ whole genome shotgun (WGS) entry which is preliminary data.</text>
</comment>
<name>A0A4Z0MN88_9BACT</name>
<dbReference type="AlphaFoldDB" id="A0A4Z0MN88"/>
<dbReference type="RefSeq" id="WP_167855188.1">
    <property type="nucleotide sequence ID" value="NZ_SRKZ01000003.1"/>
</dbReference>
<dbReference type="Proteomes" id="UP000298284">
    <property type="component" value="Unassembled WGS sequence"/>
</dbReference>
<reference evidence="1 2" key="1">
    <citation type="submission" date="2019-04" db="EMBL/GenBank/DDBJ databases">
        <authorList>
            <person name="Feng G."/>
            <person name="Zhang J."/>
            <person name="Zhu H."/>
        </authorList>
    </citation>
    <scope>NUCLEOTIDE SEQUENCE [LARGE SCALE GENOMIC DNA]</scope>
    <source>
        <strain evidence="1 2">JCM 19491</strain>
    </source>
</reference>
<evidence type="ECO:0000313" key="1">
    <source>
        <dbReference type="EMBL" id="TGD80645.1"/>
    </source>
</evidence>
<keyword evidence="2" id="KW-1185">Reference proteome</keyword>
<organism evidence="1 2">
    <name type="scientific">Hymenobacter wooponensis</name>
    <dbReference type="NCBI Taxonomy" id="1525360"/>
    <lineage>
        <taxon>Bacteria</taxon>
        <taxon>Pseudomonadati</taxon>
        <taxon>Bacteroidota</taxon>
        <taxon>Cytophagia</taxon>
        <taxon>Cytophagales</taxon>
        <taxon>Hymenobacteraceae</taxon>
        <taxon>Hymenobacter</taxon>
    </lineage>
</organism>
<proteinExistence type="predicted"/>
<accession>A0A4Z0MN88</accession>
<protein>
    <submittedName>
        <fullName evidence="1">Uncharacterized protein</fullName>
    </submittedName>
</protein>
<gene>
    <name evidence="1" type="ORF">EU557_12520</name>
</gene>
<sequence>MLNSTIIINGLLQELNPQEITSVEVYKGPGSPEAPTAAPHLKNLSPAGALNITSSKRVRSRSFAQVGRRLGLRGPLIFALNGHTLTSQDAAALRIAPSAIGQVHILRPTPEAPETRVDIWLTLSPKSESSHHPPGSIFIR</sequence>